<dbReference type="EMBL" id="PHND01000001">
    <property type="protein sequence ID" value="PPE04533.1"/>
    <property type="molecule type" value="Genomic_DNA"/>
</dbReference>
<dbReference type="RefSeq" id="WP_104205681.1">
    <property type="nucleotide sequence ID" value="NZ_PHND01000001.1"/>
</dbReference>
<keyword evidence="2" id="KW-1185">Reference proteome</keyword>
<proteinExistence type="predicted"/>
<protein>
    <submittedName>
        <fullName evidence="1">Uncharacterized protein</fullName>
    </submittedName>
</protein>
<dbReference type="Proteomes" id="UP000239010">
    <property type="component" value="Unassembled WGS sequence"/>
</dbReference>
<reference evidence="1 2" key="1">
    <citation type="submission" date="2017-11" db="EMBL/GenBank/DDBJ databases">
        <title>Genome sequence of Entomoplasma ellychniae ELCN-1 (ATCC 43707).</title>
        <authorList>
            <person name="Lo W.-S."/>
            <person name="Gasparich G.E."/>
            <person name="Kuo C.-H."/>
        </authorList>
    </citation>
    <scope>NUCLEOTIDE SEQUENCE [LARGE SCALE GENOMIC DNA]</scope>
    <source>
        <strain evidence="1 2">ELCN-1</strain>
    </source>
</reference>
<gene>
    <name evidence="1" type="ORF">EELLY_v1c02130</name>
</gene>
<accession>A0A8E2UDX6</accession>
<organism evidence="1 2">
    <name type="scientific">Entomoplasma ellychniae</name>
    <dbReference type="NCBI Taxonomy" id="2114"/>
    <lineage>
        <taxon>Bacteria</taxon>
        <taxon>Bacillati</taxon>
        <taxon>Mycoplasmatota</taxon>
        <taxon>Mollicutes</taxon>
        <taxon>Entomoplasmatales</taxon>
        <taxon>Entomoplasmataceae</taxon>
        <taxon>Entomoplasma</taxon>
    </lineage>
</organism>
<evidence type="ECO:0000313" key="2">
    <source>
        <dbReference type="Proteomes" id="UP000239010"/>
    </source>
</evidence>
<name>A0A8E2UDX6_9MOLU</name>
<comment type="caution">
    <text evidence="1">The sequence shown here is derived from an EMBL/GenBank/DDBJ whole genome shotgun (WGS) entry which is preliminary data.</text>
</comment>
<evidence type="ECO:0000313" key="1">
    <source>
        <dbReference type="EMBL" id="PPE04533.1"/>
    </source>
</evidence>
<sequence>MNKEVEIDFLEPSLSIIISNLEEIEYELEKSSSINKDFINLIDKFNEVEQLSELHNLFDELKKQAPEIKKTISKLEIEDKYETLISLYSATLTSEFLHENEFLFNHIEEVQKLIESKVVNDDYEIFENYKTIIIAKINELYAKALIIFEQQPKQDNEILKILKIAQEETNLNDLREASKLLIGILKIIFKYDDLKSEELLISLVKADVLISLIDLWSEFELEEN</sequence>
<dbReference type="AlphaFoldDB" id="A0A8E2UDX6"/>